<dbReference type="GO" id="GO:0043165">
    <property type="term" value="P:Gram-negative-bacterium-type cell outer membrane assembly"/>
    <property type="evidence" value="ECO:0007669"/>
    <property type="project" value="UniProtKB-UniRule"/>
</dbReference>
<evidence type="ECO:0000313" key="7">
    <source>
        <dbReference type="EMBL" id="TDK65920.1"/>
    </source>
</evidence>
<reference evidence="7 8" key="1">
    <citation type="submission" date="2019-03" db="EMBL/GenBank/DDBJ databases">
        <title>Sapientia aquatica gen. nov., sp. nov., isolated from a crater lake.</title>
        <authorList>
            <person name="Felfoldi T."/>
            <person name="Szabo A."/>
            <person name="Toth E."/>
            <person name="Schumann P."/>
            <person name="Keki Z."/>
            <person name="Marialigeti K."/>
            <person name="Mathe I."/>
        </authorList>
    </citation>
    <scope>NUCLEOTIDE SEQUENCE [LARGE SCALE GENOMIC DNA]</scope>
    <source>
        <strain evidence="7 8">SA-152</strain>
    </source>
</reference>
<keyword evidence="1 4" id="KW-0813">Transport</keyword>
<gene>
    <name evidence="4 7" type="primary">lptA</name>
    <name evidence="7" type="ORF">E2I14_09985</name>
</gene>
<feature type="domain" description="Organic solvent tolerance-like N-terminal" evidence="6">
    <location>
        <begin position="58"/>
        <end position="176"/>
    </location>
</feature>
<dbReference type="OrthoDB" id="5294855at2"/>
<dbReference type="AlphaFoldDB" id="A0A4V3AUR4"/>
<organism evidence="7 8">
    <name type="scientific">Sapientia aquatica</name>
    <dbReference type="NCBI Taxonomy" id="1549640"/>
    <lineage>
        <taxon>Bacteria</taxon>
        <taxon>Pseudomonadati</taxon>
        <taxon>Pseudomonadota</taxon>
        <taxon>Betaproteobacteria</taxon>
        <taxon>Burkholderiales</taxon>
        <taxon>Oxalobacteraceae</taxon>
        <taxon>Sapientia</taxon>
    </lineage>
</organism>
<sequence>MTPSKWKSTKMYTASFLHAPNKSANNMIKHLFLILLFATLGSNVALAEKADSQQPLRIQSDSQTYDGSKKVTVYTGAVHMVKGTLTINAARLEIVEDANGGKIGTLYSGNGKLVNYRQKRDGGPDLWAEGEADKVVYDDTLELIKLFNQAKLVLLDGKERTHESSGIYISYDSRTDFMSVNNTLEGKSLPGAGFTNAVIYPTKDKPKAAPAKPNTPAPAAPESKHE</sequence>
<protein>
    <recommendedName>
        <fullName evidence="4">Lipopolysaccharide export system protein LptA</fullName>
    </recommendedName>
</protein>
<dbReference type="GO" id="GO:0015920">
    <property type="term" value="P:lipopolysaccharide transport"/>
    <property type="evidence" value="ECO:0007669"/>
    <property type="project" value="UniProtKB-UniRule"/>
</dbReference>
<dbReference type="Gene3D" id="2.60.450.10">
    <property type="entry name" value="Lipopolysaccharide (LPS) transport protein A like domain"/>
    <property type="match status" value="1"/>
</dbReference>
<dbReference type="InterPro" id="IPR005653">
    <property type="entry name" value="OstA-like_N"/>
</dbReference>
<comment type="function">
    <text evidence="4">Involved in the assembly of lipopolysaccharide (LPS). Required for the translocation of LPS from the inner membrane to the outer membrane.</text>
</comment>
<proteinExistence type="inferred from homology"/>
<dbReference type="Proteomes" id="UP000294829">
    <property type="component" value="Unassembled WGS sequence"/>
</dbReference>
<dbReference type="Pfam" id="PF03968">
    <property type="entry name" value="LptD_N"/>
    <property type="match status" value="1"/>
</dbReference>
<comment type="similarity">
    <text evidence="4">Belongs to the LptA family.</text>
</comment>
<dbReference type="InterPro" id="IPR052037">
    <property type="entry name" value="LPS_export_LptA"/>
</dbReference>
<evidence type="ECO:0000256" key="4">
    <source>
        <dbReference type="HAMAP-Rule" id="MF_01914"/>
    </source>
</evidence>
<evidence type="ECO:0000259" key="6">
    <source>
        <dbReference type="Pfam" id="PF03968"/>
    </source>
</evidence>
<dbReference type="GO" id="GO:0001530">
    <property type="term" value="F:lipopolysaccharide binding"/>
    <property type="evidence" value="ECO:0007669"/>
    <property type="project" value="InterPro"/>
</dbReference>
<dbReference type="EMBL" id="SMYL01000004">
    <property type="protein sequence ID" value="TDK65920.1"/>
    <property type="molecule type" value="Genomic_DNA"/>
</dbReference>
<dbReference type="GO" id="GO:0017089">
    <property type="term" value="F:glycolipid transfer activity"/>
    <property type="evidence" value="ECO:0007669"/>
    <property type="project" value="TreeGrafter"/>
</dbReference>
<evidence type="ECO:0000256" key="2">
    <source>
        <dbReference type="ARBA" id="ARBA00022729"/>
    </source>
</evidence>
<dbReference type="GO" id="GO:0009279">
    <property type="term" value="C:cell outer membrane"/>
    <property type="evidence" value="ECO:0007669"/>
    <property type="project" value="TreeGrafter"/>
</dbReference>
<keyword evidence="2" id="KW-0732">Signal</keyword>
<dbReference type="PANTHER" id="PTHR36504:SF1">
    <property type="entry name" value="LIPOPOLYSACCHARIDE EXPORT SYSTEM PROTEIN LPTA"/>
    <property type="match status" value="1"/>
</dbReference>
<evidence type="ECO:0000256" key="3">
    <source>
        <dbReference type="ARBA" id="ARBA00022764"/>
    </source>
</evidence>
<comment type="subunit">
    <text evidence="4">Component of the lipopolysaccharide transport and assembly complex.</text>
</comment>
<evidence type="ECO:0000313" key="8">
    <source>
        <dbReference type="Proteomes" id="UP000294829"/>
    </source>
</evidence>
<keyword evidence="3 4" id="KW-0574">Periplasm</keyword>
<name>A0A4V3AUR4_9BURK</name>
<keyword evidence="8" id="KW-1185">Reference proteome</keyword>
<comment type="caution">
    <text evidence="7">The sequence shown here is derived from an EMBL/GenBank/DDBJ whole genome shotgun (WGS) entry which is preliminary data.</text>
</comment>
<accession>A0A4V3AUR4</accession>
<comment type="subcellular location">
    <subcellularLocation>
        <location evidence="4">Periplasm</location>
    </subcellularLocation>
</comment>
<dbReference type="InterPro" id="IPR014340">
    <property type="entry name" value="LptA"/>
</dbReference>
<dbReference type="GO" id="GO:0030288">
    <property type="term" value="C:outer membrane-bounded periplasmic space"/>
    <property type="evidence" value="ECO:0007669"/>
    <property type="project" value="TreeGrafter"/>
</dbReference>
<feature type="region of interest" description="Disordered" evidence="5">
    <location>
        <begin position="204"/>
        <end position="226"/>
    </location>
</feature>
<dbReference type="NCBIfam" id="TIGR03002">
    <property type="entry name" value="outer_YhbN_LptA"/>
    <property type="match status" value="1"/>
</dbReference>
<evidence type="ECO:0000256" key="5">
    <source>
        <dbReference type="SAM" id="MobiDB-lite"/>
    </source>
</evidence>
<dbReference type="HAMAP" id="MF_01914">
    <property type="entry name" value="LPS_assembly_LptA"/>
    <property type="match status" value="1"/>
</dbReference>
<evidence type="ECO:0000256" key="1">
    <source>
        <dbReference type="ARBA" id="ARBA00022448"/>
    </source>
</evidence>
<dbReference type="PANTHER" id="PTHR36504">
    <property type="entry name" value="LIPOPOLYSACCHARIDE EXPORT SYSTEM PROTEIN LPTA"/>
    <property type="match status" value="1"/>
</dbReference>